<feature type="region of interest" description="Disordered" evidence="1">
    <location>
        <begin position="1"/>
        <end position="89"/>
    </location>
</feature>
<proteinExistence type="predicted"/>
<dbReference type="EMBL" id="AY498874">
    <property type="protein sequence ID" value="AAS45817.1"/>
    <property type="molecule type" value="Genomic_DNA"/>
</dbReference>
<sequence>MGDALLLKPVVQEPSFEMNTGGNGRRPSTGGFARADAGPGAGDEDQREAGGSAAVTEESAVEVQTDGPVPAWKPARKRTAGSATRTQEPRPVAGDVEVFALLDSLGVLASPANRIPPLRRAVREFLGAQVDARPTAFSMYPRTMEHAVTRINAGWTRTHTARSVPGFPGCPQCTESGCTGPQERCDRIRRPQAYLAQLLLVQDCERPDCELGVILGSREKCGLCIGRARQMADDLAATKWLAEDAEERARAAADTETTGAAEAEKEAARARAAAESGARRAAEVEETARLREQLAAENPELAAFAEVPEPRSAEGVVRTTGRGRAAAEEQRVRSQLVAEGLVGSTLDTEVRRRMSLWKASRRREAEAADLAARAARPVGAWPTADLQQPAAAPF</sequence>
<reference evidence="2" key="2">
    <citation type="journal article" date="2004" name="Microbiology">
        <title>Characterization of the Streptomyces lavendulae IMRU 3455 linear plasmid pSLV45.</title>
        <authorList>
            <person name="Hosted T.J."/>
            <person name="Wang T."/>
            <person name="Horan A.C."/>
        </authorList>
    </citation>
    <scope>NUCLEOTIDE SEQUENCE</scope>
    <source>
        <strain evidence="2">IMRU3455</strain>
        <plasmid evidence="2">linear plasmid pSLV45</plasmid>
    </source>
</reference>
<feature type="region of interest" description="Disordered" evidence="1">
    <location>
        <begin position="250"/>
        <end position="285"/>
    </location>
</feature>
<accession>Q6RGN6</accession>
<gene>
    <name evidence="2" type="primary">SLV.34</name>
</gene>
<keyword evidence="2" id="KW-0614">Plasmid</keyword>
<geneLocation type="plasmid" evidence="2">
    <name>linear plasmid pSLV45</name>
</geneLocation>
<evidence type="ECO:0000313" key="2">
    <source>
        <dbReference type="EMBL" id="AAS45817.1"/>
    </source>
</evidence>
<protein>
    <submittedName>
        <fullName evidence="2">SLV.34</fullName>
    </submittedName>
</protein>
<reference evidence="2" key="1">
    <citation type="submission" date="2003-12" db="EMBL/GenBank/DDBJ databases">
        <authorList>
            <person name="Hosted T.J.Jr."/>
            <person name="Horan A.C."/>
            <person name="Wang T."/>
        </authorList>
    </citation>
    <scope>NUCLEOTIDE SEQUENCE</scope>
    <source>
        <strain evidence="2">IMRU3455</strain>
        <plasmid evidence="2">linear plasmid pSLV45</plasmid>
    </source>
</reference>
<dbReference type="AlphaFoldDB" id="Q6RGN6"/>
<organism evidence="2">
    <name type="scientific">Streptomyces lavendulae</name>
    <dbReference type="NCBI Taxonomy" id="1914"/>
    <lineage>
        <taxon>Bacteria</taxon>
        <taxon>Bacillati</taxon>
        <taxon>Actinomycetota</taxon>
        <taxon>Actinomycetes</taxon>
        <taxon>Kitasatosporales</taxon>
        <taxon>Streptomycetaceae</taxon>
        <taxon>Streptomyces</taxon>
    </lineage>
</organism>
<evidence type="ECO:0000256" key="1">
    <source>
        <dbReference type="SAM" id="MobiDB-lite"/>
    </source>
</evidence>
<name>Q6RGN6_STRLA</name>